<dbReference type="PROSITE" id="PS50089">
    <property type="entry name" value="ZF_RING_2"/>
    <property type="match status" value="1"/>
</dbReference>
<organism evidence="5 6">
    <name type="scientific">Nezara viridula</name>
    <name type="common">Southern green stink bug</name>
    <name type="synonym">Cimex viridulus</name>
    <dbReference type="NCBI Taxonomy" id="85310"/>
    <lineage>
        <taxon>Eukaryota</taxon>
        <taxon>Metazoa</taxon>
        <taxon>Ecdysozoa</taxon>
        <taxon>Arthropoda</taxon>
        <taxon>Hexapoda</taxon>
        <taxon>Insecta</taxon>
        <taxon>Pterygota</taxon>
        <taxon>Neoptera</taxon>
        <taxon>Paraneoptera</taxon>
        <taxon>Hemiptera</taxon>
        <taxon>Heteroptera</taxon>
        <taxon>Panheteroptera</taxon>
        <taxon>Pentatomomorpha</taxon>
        <taxon>Pentatomoidea</taxon>
        <taxon>Pentatomidae</taxon>
        <taxon>Pentatominae</taxon>
        <taxon>Nezara</taxon>
    </lineage>
</organism>
<dbReference type="InterPro" id="IPR001841">
    <property type="entry name" value="Znf_RING"/>
</dbReference>
<dbReference type="Proteomes" id="UP001152798">
    <property type="component" value="Chromosome 3"/>
</dbReference>
<keyword evidence="6" id="KW-1185">Reference proteome</keyword>
<gene>
    <name evidence="5" type="ORF">NEZAVI_LOCUS5249</name>
</gene>
<dbReference type="GO" id="GO:0005634">
    <property type="term" value="C:nucleus"/>
    <property type="evidence" value="ECO:0007669"/>
    <property type="project" value="TreeGrafter"/>
</dbReference>
<name>A0A9P0H2D4_NEZVI</name>
<evidence type="ECO:0000256" key="1">
    <source>
        <dbReference type="ARBA" id="ARBA00022771"/>
    </source>
</evidence>
<dbReference type="PANTHER" id="PTHR12360">
    <property type="entry name" value="NUCLEAR TRANSCRIPTION FACTOR, X-BOX BINDING 1 NFX1"/>
    <property type="match status" value="1"/>
</dbReference>
<feature type="domain" description="RING-type" evidence="4">
    <location>
        <begin position="77"/>
        <end position="125"/>
    </location>
</feature>
<dbReference type="GO" id="GO:0008270">
    <property type="term" value="F:zinc ion binding"/>
    <property type="evidence" value="ECO:0007669"/>
    <property type="project" value="UniProtKB-KW"/>
</dbReference>
<evidence type="ECO:0000259" key="4">
    <source>
        <dbReference type="PROSITE" id="PS50089"/>
    </source>
</evidence>
<keyword evidence="1 3" id="KW-0479">Metal-binding</keyword>
<dbReference type="GO" id="GO:0000977">
    <property type="term" value="F:RNA polymerase II transcription regulatory region sequence-specific DNA binding"/>
    <property type="evidence" value="ECO:0007669"/>
    <property type="project" value="TreeGrafter"/>
</dbReference>
<keyword evidence="1 3" id="KW-0863">Zinc-finger</keyword>
<sequence length="180" mass="20271">MSNDRNTNTFWKNVATGVGVAAAGAALAYLVSELFTEEASRAEERADERRRRSLQGEKSPELRKVIIDKLNSGTYDCNICLEEISRNDEIVSCKKCYTINHLRCIKSHCESSGGSGRSPHCPSCRKSIDYELQYYCFCGSNFNPMPIEGVTPHCCLSRCTNRNCRLQCHPGPCAERYREN</sequence>
<protein>
    <recommendedName>
        <fullName evidence="4">RING-type domain-containing protein</fullName>
    </recommendedName>
</protein>
<evidence type="ECO:0000256" key="3">
    <source>
        <dbReference type="PROSITE-ProRule" id="PRU00175"/>
    </source>
</evidence>
<dbReference type="SUPFAM" id="SSF57850">
    <property type="entry name" value="RING/U-box"/>
    <property type="match status" value="1"/>
</dbReference>
<proteinExistence type="predicted"/>
<dbReference type="EMBL" id="OV725079">
    <property type="protein sequence ID" value="CAH1394873.1"/>
    <property type="molecule type" value="Genomic_DNA"/>
</dbReference>
<reference evidence="5" key="1">
    <citation type="submission" date="2022-01" db="EMBL/GenBank/DDBJ databases">
        <authorList>
            <person name="King R."/>
        </authorList>
    </citation>
    <scope>NUCLEOTIDE SEQUENCE</scope>
</reference>
<evidence type="ECO:0000256" key="2">
    <source>
        <dbReference type="ARBA" id="ARBA00022833"/>
    </source>
</evidence>
<dbReference type="InterPro" id="IPR013083">
    <property type="entry name" value="Znf_RING/FYVE/PHD"/>
</dbReference>
<evidence type="ECO:0000313" key="5">
    <source>
        <dbReference type="EMBL" id="CAH1394873.1"/>
    </source>
</evidence>
<dbReference type="GO" id="GO:0000981">
    <property type="term" value="F:DNA-binding transcription factor activity, RNA polymerase II-specific"/>
    <property type="evidence" value="ECO:0007669"/>
    <property type="project" value="TreeGrafter"/>
</dbReference>
<evidence type="ECO:0000313" key="6">
    <source>
        <dbReference type="Proteomes" id="UP001152798"/>
    </source>
</evidence>
<dbReference type="OrthoDB" id="6512771at2759"/>
<dbReference type="InterPro" id="IPR034078">
    <property type="entry name" value="NFX1_fam"/>
</dbReference>
<keyword evidence="2" id="KW-0862">Zinc</keyword>
<accession>A0A9P0H2D4</accession>
<dbReference type="Gene3D" id="3.30.40.10">
    <property type="entry name" value="Zinc/RING finger domain, C3HC4 (zinc finger)"/>
    <property type="match status" value="1"/>
</dbReference>
<dbReference type="PANTHER" id="PTHR12360:SF12">
    <property type="entry name" value="TRANSCRIPTIONAL REPRESSOR NF-X1"/>
    <property type="match status" value="1"/>
</dbReference>
<dbReference type="AlphaFoldDB" id="A0A9P0H2D4"/>